<organism evidence="2 3">
    <name type="scientific">Fraxinus pennsylvanica</name>
    <dbReference type="NCBI Taxonomy" id="56036"/>
    <lineage>
        <taxon>Eukaryota</taxon>
        <taxon>Viridiplantae</taxon>
        <taxon>Streptophyta</taxon>
        <taxon>Embryophyta</taxon>
        <taxon>Tracheophyta</taxon>
        <taxon>Spermatophyta</taxon>
        <taxon>Magnoliopsida</taxon>
        <taxon>eudicotyledons</taxon>
        <taxon>Gunneridae</taxon>
        <taxon>Pentapetalae</taxon>
        <taxon>asterids</taxon>
        <taxon>lamiids</taxon>
        <taxon>Lamiales</taxon>
        <taxon>Oleaceae</taxon>
        <taxon>Oleeae</taxon>
        <taxon>Fraxinus</taxon>
    </lineage>
</organism>
<evidence type="ECO:0000313" key="2">
    <source>
        <dbReference type="EMBL" id="CAI9774607.1"/>
    </source>
</evidence>
<feature type="transmembrane region" description="Helical" evidence="1">
    <location>
        <begin position="65"/>
        <end position="88"/>
    </location>
</feature>
<keyword evidence="1" id="KW-0472">Membrane</keyword>
<feature type="transmembrane region" description="Helical" evidence="1">
    <location>
        <begin position="12"/>
        <end position="36"/>
    </location>
</feature>
<keyword evidence="3" id="KW-1185">Reference proteome</keyword>
<accession>A0AAD1ZWQ5</accession>
<keyword evidence="1" id="KW-0812">Transmembrane</keyword>
<proteinExistence type="predicted"/>
<evidence type="ECO:0000256" key="1">
    <source>
        <dbReference type="SAM" id="Phobius"/>
    </source>
</evidence>
<keyword evidence="1" id="KW-1133">Transmembrane helix</keyword>
<dbReference type="AlphaFoldDB" id="A0AAD1ZWQ5"/>
<sequence length="99" mass="10709">MRMKASAGFASAGALGIACGWVMALAWLIYLLWLWISFREPLHDEEVNIGQQKTNSVMAAVLNPYVLIVGRPFVGFGVGVAFVATPVYTAKAEESSPTF</sequence>
<dbReference type="PROSITE" id="PS51257">
    <property type="entry name" value="PROKAR_LIPOPROTEIN"/>
    <property type="match status" value="1"/>
</dbReference>
<name>A0AAD1ZWQ5_9LAMI</name>
<protein>
    <submittedName>
        <fullName evidence="2">Uncharacterized protein</fullName>
    </submittedName>
</protein>
<evidence type="ECO:0000313" key="3">
    <source>
        <dbReference type="Proteomes" id="UP000834106"/>
    </source>
</evidence>
<dbReference type="EMBL" id="OU503048">
    <property type="protein sequence ID" value="CAI9774607.1"/>
    <property type="molecule type" value="Genomic_DNA"/>
</dbReference>
<reference evidence="2" key="1">
    <citation type="submission" date="2023-05" db="EMBL/GenBank/DDBJ databases">
        <authorList>
            <person name="Huff M."/>
        </authorList>
    </citation>
    <scope>NUCLEOTIDE SEQUENCE</scope>
</reference>
<dbReference type="Proteomes" id="UP000834106">
    <property type="component" value="Chromosome 13"/>
</dbReference>
<gene>
    <name evidence="2" type="ORF">FPE_LOCUS22037</name>
</gene>